<dbReference type="HOGENOM" id="CLU_2154256_0_0_7"/>
<gene>
    <name evidence="2" type="ordered locus">Daes_0124</name>
</gene>
<name>E6VUK6_PSEA9</name>
<dbReference type="Proteomes" id="UP000002191">
    <property type="component" value="Chromosome"/>
</dbReference>
<proteinExistence type="predicted"/>
<accession>E6VUK6</accession>
<evidence type="ECO:0000313" key="2">
    <source>
        <dbReference type="EMBL" id="ADU61151.1"/>
    </source>
</evidence>
<dbReference type="EMBL" id="CP002431">
    <property type="protein sequence ID" value="ADU61151.1"/>
    <property type="molecule type" value="Genomic_DNA"/>
</dbReference>
<reference evidence="3" key="1">
    <citation type="submission" date="2010-12" db="EMBL/GenBank/DDBJ databases">
        <title>Complete sequence of Desulfovibrio aespoeensis Aspo-2.</title>
        <authorList>
            <consortium name="US DOE Joint Genome Institute"/>
            <person name="Lucas S."/>
            <person name="Copeland A."/>
            <person name="Lapidus A."/>
            <person name="Cheng J.-F."/>
            <person name="Goodwin L."/>
            <person name="Pitluck S."/>
            <person name="Chertkov O."/>
            <person name="Misra M."/>
            <person name="Detter J.C."/>
            <person name="Han C."/>
            <person name="Tapia R."/>
            <person name="Land M."/>
            <person name="Hauser L."/>
            <person name="Kyrpides N."/>
            <person name="Ivanova N."/>
            <person name="Ovchinnikova G."/>
            <person name="Pedersen K."/>
            <person name="Jagevall S."/>
            <person name="Hazen T."/>
            <person name="Woyke T."/>
        </authorList>
    </citation>
    <scope>NUCLEOTIDE SEQUENCE [LARGE SCALE GENOMIC DNA]</scope>
    <source>
        <strain evidence="3">ATCC 700646 / DSM 10631 / Aspo-2</strain>
    </source>
</reference>
<keyword evidence="1" id="KW-0732">Signal</keyword>
<protein>
    <submittedName>
        <fullName evidence="2">Uncharacterized protein</fullName>
    </submittedName>
</protein>
<dbReference type="AlphaFoldDB" id="E6VUK6"/>
<dbReference type="PROSITE" id="PS51257">
    <property type="entry name" value="PROKAR_LIPOPROTEIN"/>
    <property type="match status" value="1"/>
</dbReference>
<evidence type="ECO:0000256" key="1">
    <source>
        <dbReference type="SAM" id="SignalP"/>
    </source>
</evidence>
<dbReference type="OrthoDB" id="5459824at2"/>
<dbReference type="RefSeq" id="WP_013513088.1">
    <property type="nucleotide sequence ID" value="NC_014844.1"/>
</dbReference>
<feature type="signal peptide" evidence="1">
    <location>
        <begin position="1"/>
        <end position="24"/>
    </location>
</feature>
<feature type="chain" id="PRO_5003214047" evidence="1">
    <location>
        <begin position="25"/>
        <end position="111"/>
    </location>
</feature>
<organism evidence="2 3">
    <name type="scientific">Pseudodesulfovibrio aespoeensis (strain ATCC 700646 / DSM 10631 / Aspo-2)</name>
    <name type="common">Desulfovibrio aespoeensis</name>
    <dbReference type="NCBI Taxonomy" id="643562"/>
    <lineage>
        <taxon>Bacteria</taxon>
        <taxon>Pseudomonadati</taxon>
        <taxon>Thermodesulfobacteriota</taxon>
        <taxon>Desulfovibrionia</taxon>
        <taxon>Desulfovibrionales</taxon>
        <taxon>Desulfovibrionaceae</taxon>
    </lineage>
</organism>
<evidence type="ECO:0000313" key="3">
    <source>
        <dbReference type="Proteomes" id="UP000002191"/>
    </source>
</evidence>
<dbReference type="STRING" id="643562.Daes_0124"/>
<dbReference type="KEGG" id="das:Daes_0124"/>
<keyword evidence="3" id="KW-1185">Reference proteome</keyword>
<sequence length="111" mass="12214" precursor="true">MRNTKIILLNAALLVLLACATAWAANVAQGACVSYDADKKILVIEEYDLNFTPEHKYGQPTGTMIEFDTTTAKIGILPEPGDVLRLSYVPSEKKNTALKVMNVSKQDLMKK</sequence>
<dbReference type="eggNOG" id="ENOG503181Y">
    <property type="taxonomic scope" value="Bacteria"/>
</dbReference>
<reference evidence="2 3" key="2">
    <citation type="journal article" date="2014" name="Genome Announc.">
        <title>Complete Genome Sequence of the Subsurface, Mesophilic Sulfate-Reducing Bacterium Desulfovibrio aespoeensis Aspo-2.</title>
        <authorList>
            <person name="Pedersen K."/>
            <person name="Bengtsson A."/>
            <person name="Edlund J."/>
            <person name="Rabe L."/>
            <person name="Hazen T."/>
            <person name="Chakraborty R."/>
            <person name="Goodwin L."/>
            <person name="Shapiro N."/>
        </authorList>
    </citation>
    <scope>NUCLEOTIDE SEQUENCE [LARGE SCALE GENOMIC DNA]</scope>
    <source>
        <strain evidence="3">ATCC 700646 / DSM 10631 / Aspo-2</strain>
    </source>
</reference>